<name>A0AC61L1S5_9EURY</name>
<protein>
    <submittedName>
        <fullName evidence="1">Uncharacterized protein</fullName>
    </submittedName>
</protein>
<sequence>MKHIIATLIILASLTPAAGATQLYVNEIGWWIDPAQFNASSTPIQSAIDNAIGGDSIHVYNGSYTDNIRIDKDLTVEGEDRDTTVIDGGGSGDCVRVSSADVIISGFTIKNAGGYGIYAYKSALNLDNATITDCGNDAIYFKDGKSLTLRDSVLENCGDGLYYHNSAAGNATIEGNVIRDTTGYGLKVWLASGNSAVIADNLIINSTGTYSDGIYCYISGTGKSLTVANNTVKNSGDDGVYLVGAINVTITNTTVDTAGDYGIYAPGCDLSINKATIRNCGNDAIYFKDGKSLTLRDSVLENCGDGLYYHNSAAGNATIERNIIRNNTGSGLFIKLASEKSTVINDNMILNNTGSDSDGIYCYISGDGGLVTLQNNTVKNSGDDGIHLSGAKYSTLFNNTISLNSAYGIGLYSSNSNLIFHNNLVNNSPNAYDSNPTSNDWHHPILLEGNYWSDYTGIDDGSGTGKHAIAGDGIGDTNIPHPGPNYDSYPFVNESRWTWPKLKIVQAHTDKITYVLDETATIYCVVQSETGVNISVDNITAKIIKPDSSTEWITLIEGSIGNYKAIFTNTSLFGTYDVTIYANKIGYVTDAAKLGFEVLAEHDIAVTNIDAPGSTEVDSTIIVDAPIGNIGLNNESNITVGFIVDGVNQSNITIPFLKSRSYTNVSFQWTAPSVAGMHNITIYAEPVVNETIVWNNRLNKIISVITIADIWVNPKSFDINLSHGSITNKTLTIGNNGTGTSVFNITSMGAETSLDSFEIRKYNIDTLENIDILKSKIHRNKFDTSLLKYEHKPGELLVKYIKNFSTLDTEDFYMSQNATLIKDYPESGYHLIRVDESKLEETIEILAKSGLFEAAEPNYILKAIGIPNDPRFNELWGMHNIGQTGGTADADIDAAEAWGIFTGNKKVIVAVIDTGVDYNHEDLANNMWTNPGEIPSNGIDDDGNGFVDDYYGWDFAYNDNDPMDGHSHGTHCSGTIGGVGNNGVGVAGVSWDVRIMAVKYLSDVGRGSTSDAIDAINYASMMGADIMSNSWGGGPHSSALEAAIQAADNAGILFVAAAGNDKKNTDIYPHYPSCYGVPNVMSIAATNHNDARAGFSNYGNLTVDLGAPGVSILSSVPGNGYSSHSGTSMATPHVAGAAALLKALNPALTHLEIKNILMNSVDPLTSLYGKTVTGGRLNMHKAITSISPPWLSVSPTNGSIPAGRQINVIVRINATNLNENIYNSTIVIKNNDPDENPVTIPVNLTVTVSEPNQPPIANFTYSPPNPVENQTITFNASSSYDPDGNITNYKWHFGDGNITNTIEEIIRHSYSLESNYNVCLTVTDNDGATNSISKTIRISNLTGCYIGAYLGCGSEDLSCESISEFNHKMGKNHTIFVRYVDIKDSRNPSHWDWAEEVKRNSAMPMFIYDPYDGLDNINTGDVEYFASKCKEFNETVLIVFGHEMNGPWHSWGNDPENYTNKFKEVAEIFHREAPKVEMCWAPNQNWGYPWGGVDYGDGYSEYYPEGIGAYGEYVDWVGLNFYEKDWDEDDLIPPDMFIANIRWGDDGTDFYKMFAEEKNKPMLIAETGAFDPNKDTTPPGERNPLNEMEQATFKNEWLNQVYNVSTLKGEFPRLNAICYFHVEKRELIDTQTHSFYDIVVDYRIPESPNVYKNLISDSYFLSSAITPVTNPDLVILEKWVCWLCNCTIYYNVTNIGNGTAPACHNTTLYVDGDEEAHDHVPVDLAPGESYTGCFDNYNRTYTPPSENITVCADSGDVVTELNETNNCLACVWKCGDLNNDNQITPADAAIALQLAASGAQNPAADMNDDGCITSLDALMILQAAAGRIEL</sequence>
<accession>A0AC61L1S5</accession>
<dbReference type="Proteomes" id="UP000248329">
    <property type="component" value="Unassembled WGS sequence"/>
</dbReference>
<evidence type="ECO:0000313" key="1">
    <source>
        <dbReference type="EMBL" id="PXF60060.1"/>
    </source>
</evidence>
<gene>
    <name evidence="1" type="ORF">C4B59_10120</name>
</gene>
<proteinExistence type="predicted"/>
<evidence type="ECO:0000313" key="2">
    <source>
        <dbReference type="Proteomes" id="UP000248329"/>
    </source>
</evidence>
<comment type="caution">
    <text evidence="1">The sequence shown here is derived from an EMBL/GenBank/DDBJ whole genome shotgun (WGS) entry which is preliminary data.</text>
</comment>
<organism evidence="1 2">
    <name type="scientific">Candidatus Methanogaster sp</name>
    <dbReference type="NCBI Taxonomy" id="3386292"/>
    <lineage>
        <taxon>Archaea</taxon>
        <taxon>Methanobacteriati</taxon>
        <taxon>Methanobacteriota</taxon>
        <taxon>Stenosarchaea group</taxon>
        <taxon>Methanomicrobia</taxon>
        <taxon>Methanosarcinales</taxon>
        <taxon>ANME-2 cluster</taxon>
        <taxon>Candidatus Methanogasteraceae</taxon>
        <taxon>Candidatus Methanogaster</taxon>
    </lineage>
</organism>
<dbReference type="EMBL" id="PQXF01000019">
    <property type="protein sequence ID" value="PXF60060.1"/>
    <property type="molecule type" value="Genomic_DNA"/>
</dbReference>
<reference evidence="1" key="1">
    <citation type="submission" date="2018-01" db="EMBL/GenBank/DDBJ databases">
        <authorList>
            <person name="Krukenberg V."/>
        </authorList>
    </citation>
    <scope>NUCLEOTIDE SEQUENCE</scope>
    <source>
        <strain evidence="1">E20ANME2</strain>
    </source>
</reference>